<feature type="transmembrane region" description="Helical" evidence="9">
    <location>
        <begin position="6"/>
        <end position="31"/>
    </location>
</feature>
<dbReference type="InterPro" id="IPR043428">
    <property type="entry name" value="LivM-like"/>
</dbReference>
<evidence type="ECO:0000256" key="6">
    <source>
        <dbReference type="ARBA" id="ARBA00022989"/>
    </source>
</evidence>
<dbReference type="PANTHER" id="PTHR11795">
    <property type="entry name" value="BRANCHED-CHAIN AMINO ACID TRANSPORT SYSTEM PERMEASE PROTEIN LIVH"/>
    <property type="match status" value="1"/>
</dbReference>
<evidence type="ECO:0000256" key="2">
    <source>
        <dbReference type="ARBA" id="ARBA00022448"/>
    </source>
</evidence>
<feature type="transmembrane region" description="Helical" evidence="9">
    <location>
        <begin position="515"/>
        <end position="534"/>
    </location>
</feature>
<feature type="transmembrane region" description="Helical" evidence="9">
    <location>
        <begin position="465"/>
        <end position="485"/>
    </location>
</feature>
<evidence type="ECO:0000256" key="8">
    <source>
        <dbReference type="ARBA" id="ARBA00037998"/>
    </source>
</evidence>
<feature type="transmembrane region" description="Helical" evidence="9">
    <location>
        <begin position="318"/>
        <end position="334"/>
    </location>
</feature>
<feature type="transmembrane region" description="Helical" evidence="9">
    <location>
        <begin position="421"/>
        <end position="442"/>
    </location>
</feature>
<evidence type="ECO:0000256" key="9">
    <source>
        <dbReference type="SAM" id="Phobius"/>
    </source>
</evidence>
<dbReference type="CDD" id="cd06581">
    <property type="entry name" value="TM_PBP1_LivM_like"/>
    <property type="match status" value="1"/>
</dbReference>
<reference evidence="10" key="1">
    <citation type="journal article" date="2021" name="Front. Microbiol.">
        <title>Comprehensive Comparative Genomics and Phenotyping of Methylobacterium Species.</title>
        <authorList>
            <person name="Alessa O."/>
            <person name="Ogura Y."/>
            <person name="Fujitani Y."/>
            <person name="Takami H."/>
            <person name="Hayashi T."/>
            <person name="Sahin N."/>
            <person name="Tani A."/>
        </authorList>
    </citation>
    <scope>NUCLEOTIDE SEQUENCE</scope>
    <source>
        <strain evidence="10">KCTC 52305</strain>
    </source>
</reference>
<evidence type="ECO:0000256" key="5">
    <source>
        <dbReference type="ARBA" id="ARBA00022970"/>
    </source>
</evidence>
<comment type="similarity">
    <text evidence="8">Belongs to the binding-protein-dependent transport system permease family. LivHM subfamily.</text>
</comment>
<name>A0ABQ4R7W3_9HYPH</name>
<feature type="transmembrane region" description="Helical" evidence="9">
    <location>
        <begin position="393"/>
        <end position="414"/>
    </location>
</feature>
<dbReference type="Proteomes" id="UP001055167">
    <property type="component" value="Unassembled WGS sequence"/>
</dbReference>
<evidence type="ECO:0000313" key="10">
    <source>
        <dbReference type="EMBL" id="GJD52866.1"/>
    </source>
</evidence>
<feature type="transmembrane region" description="Helical" evidence="9">
    <location>
        <begin position="235"/>
        <end position="257"/>
    </location>
</feature>
<accession>A0ABQ4R7W3</accession>
<dbReference type="InterPro" id="IPR052157">
    <property type="entry name" value="BCAA_transport_permease"/>
</dbReference>
<feature type="transmembrane region" description="Helical" evidence="9">
    <location>
        <begin position="264"/>
        <end position="285"/>
    </location>
</feature>
<feature type="transmembrane region" description="Helical" evidence="9">
    <location>
        <begin position="148"/>
        <end position="168"/>
    </location>
</feature>
<comment type="subcellular location">
    <subcellularLocation>
        <location evidence="1">Cell membrane</location>
        <topology evidence="1">Multi-pass membrane protein</topology>
    </subcellularLocation>
</comment>
<keyword evidence="5" id="KW-0029">Amino-acid transport</keyword>
<feature type="transmembrane region" description="Helical" evidence="9">
    <location>
        <begin position="197"/>
        <end position="215"/>
    </location>
</feature>
<organism evidence="10 11">
    <name type="scientific">Methylobacterium crusticola</name>
    <dbReference type="NCBI Taxonomy" id="1697972"/>
    <lineage>
        <taxon>Bacteria</taxon>
        <taxon>Pseudomonadati</taxon>
        <taxon>Pseudomonadota</taxon>
        <taxon>Alphaproteobacteria</taxon>
        <taxon>Hyphomicrobiales</taxon>
        <taxon>Methylobacteriaceae</taxon>
        <taxon>Methylobacterium</taxon>
    </lineage>
</organism>
<dbReference type="CDD" id="cd06582">
    <property type="entry name" value="TM_PBP1_LivH_like"/>
    <property type="match status" value="1"/>
</dbReference>
<keyword evidence="3" id="KW-1003">Cell membrane</keyword>
<proteinExistence type="inferred from homology"/>
<evidence type="ECO:0000313" key="11">
    <source>
        <dbReference type="Proteomes" id="UP001055167"/>
    </source>
</evidence>
<feature type="transmembrane region" description="Helical" evidence="9">
    <location>
        <begin position="104"/>
        <end position="123"/>
    </location>
</feature>
<gene>
    <name evidence="10" type="ORF">OPKNFCMD_5633</name>
</gene>
<keyword evidence="6 9" id="KW-1133">Transmembrane helix</keyword>
<feature type="transmembrane region" description="Helical" evidence="9">
    <location>
        <begin position="554"/>
        <end position="575"/>
    </location>
</feature>
<dbReference type="RefSeq" id="WP_128565403.1">
    <property type="nucleotide sequence ID" value="NZ_BPQH01000022.1"/>
</dbReference>
<feature type="transmembrane region" description="Helical" evidence="9">
    <location>
        <begin position="43"/>
        <end position="60"/>
    </location>
</feature>
<dbReference type="InterPro" id="IPR001851">
    <property type="entry name" value="ABC_transp_permease"/>
</dbReference>
<keyword evidence="2" id="KW-0813">Transport</keyword>
<sequence length="628" mass="65460">MDPAFLVLQSLSGLASASSLFVIASGLTIVFGVTRIVNFAHGSFYMLGAYIAVTVVPRLLDLSYSPAAFFLGVLISALVVGLIGVAVEVLLLRRIYRVPELFQLLATFGIVLVVEDLVLKVWGPVDLAGPRAPALRHGVEIMGQRFPAYELVLIGVGPLVLGLLWLLMHRTRFGVLIRAATQDRDMVGALGVNQARLFTLTLFLGASLAGLGGALQIPRVPANSHMDLAVITDAFVVTVIGGMGSVPGAFLAALLIGQLQAFGILVFPKATLVLVFALMAVVLVVKPWGLLGRPEAGSGRVLPPEGILALRRFRPPEAALAAVAVAALLALPLLGDAYKVKVATEILIFALAAFSLQFLVGVGGLVSFGHAAYFGLGAYAAGLLVTGPLKAPMALALLAAPLAAGAGAALFGFFIVRLSGIYLAMLTLAFAQIVYAVCFQWVEVTGGDNGVVGVWPAPWAANRTVYFYLVAAVALCAILGLRRMIYAPFGYTLRAARDSATRAEAIGLGVRAHRWLAFTLAGAAAGLAGGLYAFQKGSIDPTLTAIPLSIDLLVMVLVGGIQTVMGPLVGAAFFHALKDAVMPLTEFWRLLLGLAIIATVLAFPRGLAGAADAIRGRMGRAKPAAASA</sequence>
<dbReference type="PANTHER" id="PTHR11795:SF442">
    <property type="entry name" value="ABC TRANSPORTER ATP-BINDING PROTEIN"/>
    <property type="match status" value="1"/>
</dbReference>
<protein>
    <recommendedName>
        <fullName evidence="12">ABC transporter permease</fullName>
    </recommendedName>
</protein>
<evidence type="ECO:0000256" key="4">
    <source>
        <dbReference type="ARBA" id="ARBA00022692"/>
    </source>
</evidence>
<evidence type="ECO:0008006" key="12">
    <source>
        <dbReference type="Google" id="ProtNLM"/>
    </source>
</evidence>
<keyword evidence="7 9" id="KW-0472">Membrane</keyword>
<dbReference type="Pfam" id="PF02653">
    <property type="entry name" value="BPD_transp_2"/>
    <property type="match status" value="2"/>
</dbReference>
<evidence type="ECO:0000256" key="1">
    <source>
        <dbReference type="ARBA" id="ARBA00004651"/>
    </source>
</evidence>
<feature type="transmembrane region" description="Helical" evidence="9">
    <location>
        <begin position="587"/>
        <end position="608"/>
    </location>
</feature>
<dbReference type="EMBL" id="BPQH01000022">
    <property type="protein sequence ID" value="GJD52866.1"/>
    <property type="molecule type" value="Genomic_DNA"/>
</dbReference>
<feature type="transmembrane region" description="Helical" evidence="9">
    <location>
        <begin position="346"/>
        <end position="373"/>
    </location>
</feature>
<feature type="transmembrane region" description="Helical" evidence="9">
    <location>
        <begin position="66"/>
        <end position="92"/>
    </location>
</feature>
<keyword evidence="4 9" id="KW-0812">Transmembrane</keyword>
<evidence type="ECO:0000256" key="7">
    <source>
        <dbReference type="ARBA" id="ARBA00023136"/>
    </source>
</evidence>
<evidence type="ECO:0000256" key="3">
    <source>
        <dbReference type="ARBA" id="ARBA00022475"/>
    </source>
</evidence>
<comment type="caution">
    <text evidence="10">The sequence shown here is derived from an EMBL/GenBank/DDBJ whole genome shotgun (WGS) entry which is preliminary data.</text>
</comment>
<reference evidence="10" key="2">
    <citation type="submission" date="2021-08" db="EMBL/GenBank/DDBJ databases">
        <authorList>
            <person name="Tani A."/>
            <person name="Ola A."/>
            <person name="Ogura Y."/>
            <person name="Katsura K."/>
            <person name="Hayashi T."/>
        </authorList>
    </citation>
    <scope>NUCLEOTIDE SEQUENCE</scope>
    <source>
        <strain evidence="10">KCTC 52305</strain>
    </source>
</reference>
<keyword evidence="11" id="KW-1185">Reference proteome</keyword>